<dbReference type="InterPro" id="IPR000209">
    <property type="entry name" value="Peptidase_S8/S53_dom"/>
</dbReference>
<comment type="similarity">
    <text evidence="4">Belongs to the peptidase S8 family.</text>
</comment>
<feature type="compositionally biased region" description="Basic and acidic residues" evidence="5">
    <location>
        <begin position="1403"/>
        <end position="1422"/>
    </location>
</feature>
<dbReference type="PROSITE" id="PS00138">
    <property type="entry name" value="SUBTILASE_SER"/>
    <property type="match status" value="1"/>
</dbReference>
<dbReference type="PRINTS" id="PR00723">
    <property type="entry name" value="SUBTILISIN"/>
</dbReference>
<keyword evidence="1 4" id="KW-0645">Protease</keyword>
<dbReference type="RefSeq" id="WP_309306869.1">
    <property type="nucleotide sequence ID" value="NZ_CP133594.1"/>
</dbReference>
<keyword evidence="6" id="KW-1133">Transmembrane helix</keyword>
<dbReference type="PROSITE" id="PS00137">
    <property type="entry name" value="SUBTILASE_HIS"/>
    <property type="match status" value="1"/>
</dbReference>
<dbReference type="InterPro" id="IPR034058">
    <property type="entry name" value="TagA/B/C/D_pept_dom"/>
</dbReference>
<dbReference type="InterPro" id="IPR013783">
    <property type="entry name" value="Ig-like_fold"/>
</dbReference>
<evidence type="ECO:0000256" key="5">
    <source>
        <dbReference type="SAM" id="MobiDB-lite"/>
    </source>
</evidence>
<dbReference type="Gene3D" id="3.40.50.200">
    <property type="entry name" value="Peptidase S8/S53 domain"/>
    <property type="match status" value="1"/>
</dbReference>
<feature type="domain" description="Peptidase S8/S53" evidence="7">
    <location>
        <begin position="244"/>
        <end position="583"/>
    </location>
</feature>
<dbReference type="NCBIfam" id="TIGR04213">
    <property type="entry name" value="PGF_pre_PGF"/>
    <property type="match status" value="1"/>
</dbReference>
<feature type="compositionally biased region" description="Gly residues" evidence="5">
    <location>
        <begin position="1217"/>
        <end position="1227"/>
    </location>
</feature>
<evidence type="ECO:0000256" key="2">
    <source>
        <dbReference type="ARBA" id="ARBA00022801"/>
    </source>
</evidence>
<proteinExistence type="inferred from homology"/>
<evidence type="ECO:0000256" key="4">
    <source>
        <dbReference type="PROSITE-ProRule" id="PRU01240"/>
    </source>
</evidence>
<dbReference type="InterPro" id="IPR051048">
    <property type="entry name" value="Peptidase_S8/S53_subtilisin"/>
</dbReference>
<dbReference type="SUPFAM" id="SSF49785">
    <property type="entry name" value="Galactose-binding domain-like"/>
    <property type="match status" value="1"/>
</dbReference>
<dbReference type="EMBL" id="CP133594">
    <property type="protein sequence ID" value="WMW21084.1"/>
    <property type="molecule type" value="Genomic_DNA"/>
</dbReference>
<dbReference type="InterPro" id="IPR023828">
    <property type="entry name" value="Peptidase_S8_Ser-AS"/>
</dbReference>
<dbReference type="InterPro" id="IPR022398">
    <property type="entry name" value="Peptidase_S8_His-AS"/>
</dbReference>
<accession>A0AA51UDQ2</accession>
<protein>
    <submittedName>
        <fullName evidence="8">PGF-pre-PGF domain-containing protein</fullName>
    </submittedName>
</protein>
<dbReference type="GO" id="GO:0004252">
    <property type="term" value="F:serine-type endopeptidase activity"/>
    <property type="evidence" value="ECO:0007669"/>
    <property type="project" value="UniProtKB-UniRule"/>
</dbReference>
<name>A0AA51UDQ2_9EURY</name>
<evidence type="ECO:0000256" key="1">
    <source>
        <dbReference type="ARBA" id="ARBA00022670"/>
    </source>
</evidence>
<dbReference type="InterPro" id="IPR015500">
    <property type="entry name" value="Peptidase_S8_subtilisin-rel"/>
</dbReference>
<dbReference type="GO" id="GO:0006508">
    <property type="term" value="P:proteolysis"/>
    <property type="evidence" value="ECO:0007669"/>
    <property type="project" value="UniProtKB-KW"/>
</dbReference>
<dbReference type="SUPFAM" id="SSF49265">
    <property type="entry name" value="Fibronectin type III"/>
    <property type="match status" value="1"/>
</dbReference>
<dbReference type="SUPFAM" id="SSF52743">
    <property type="entry name" value="Subtilisin-like"/>
    <property type="match status" value="1"/>
</dbReference>
<keyword evidence="6" id="KW-0812">Transmembrane</keyword>
<dbReference type="InterPro" id="IPR026453">
    <property type="entry name" value="PGF_pre_PGF"/>
</dbReference>
<feature type="region of interest" description="Disordered" evidence="5">
    <location>
        <begin position="1206"/>
        <end position="1228"/>
    </location>
</feature>
<keyword evidence="2 4" id="KW-0378">Hydrolase</keyword>
<dbReference type="CDD" id="cd04842">
    <property type="entry name" value="Peptidases_S8_Kp43_protease"/>
    <property type="match status" value="1"/>
</dbReference>
<dbReference type="PROSITE" id="PS51892">
    <property type="entry name" value="SUBTILASE"/>
    <property type="match status" value="1"/>
</dbReference>
<sequence length="1448" mass="157408">MHTKNKILVLFILINLTIATISSVSADNGNTDDGNLILLKAGHINTDNATEPEEQNNGSETQGLSTMSMEDTENYYIVQFTGPVRASWKQEITSTGATIYNYIPNNAFIFKMSDNVKVQVQSLDFVKWIGEYKPEYKYEPELTYTNSIQIASTEIDTENTYHVLLFYSEDYDSIASSIELLGGKIISGSGNILKVQIATNMLPEIASINGVSWIEEYVQPTVNNDIAANITNANTVHETYRLNGSGQIVAIADTGLDTGVNDSSMHADLRGRIKSIIQTYNDGSSADYAGHGTHVAGSVLGNGSLSGGQYRGIAPEAELVFQALGDNNGSSLMYIPDDLNDLFQEAYDLGARIHTNSWGGASNGAYTVFSLQVDQFTWEHPDMLILFSAGNSGTDADGDGVIDEDSIAYPATAKNCLTVGASENDRGDNFGQGSYQNWGFTWSNKYPESPIYEDYMANDIEGIAAFSSRGPTEDGRIKPDVVAPGTFIISTRSSLASGTGWGTVSDNSNYLYMGGTSMSTPITAGSAALVREYYTEIENLSSPSAALLKATIINGAMDLTPGQYGNGSTQEIEGRPDYSQGWGRVDIENSIYPQYPETIRYFDDPKPLNTGDFWNVSYDILNSDHPLRVTLVWTDYPGDAAAELQLVNNLDLKVVGPDDTYNGNGRIDTVNNVEGVELTNPSAGTYTFIVNGTDIPQGPQNFSLVLYFAADVNEYPQNDSYITDSTTAVSVNLTHPHGINISSIDMTTDGTEVLPSWVNITGGYKVENITTYSEGYHTVSVSALTNLSEEISYGWRFYASVEDNVITIEGLAENSVIQEETLDINVSNRKLCDFWYNVDNGTNSTTETGFSFNTTLNLTEGRHNLTVFAEDITGYINSTTVNFTVFTSQPIIDSPESGTIYYLPEEDSFTMNGTAGVATNVSVYVNGNITTESWPVSSGVFNISNIPLSNGTNTVNITSIFNNSVDDYFSPNTTIYLGLGETFNTGGNDEVTLAVPGIETGIVHPVLNFNISGTPANPGNVSAAIVTGNEPENSSNLTGHAIDIKVINASDANYSYQFGRNVSLTLGYNHSLVNGNSTGKLVVAWYNPEEEMWIPFRSTVNTSEHTVTANITHLSIYAPLEDNTAPVISDLTNSSTLSSITLTWSESDDTDHVEIWKNNAFLENSSEQLMADTGLSSSTSYNYSLRAIDFAGNIGNWSNMTVATSLQASTPSNPSSSGGGGGGGGSTGEEYENIAFKDVLSVYAGKGDIVYFDFDNENNDIDYVRYNSLKNAGKISTTIEILKNTSTFADSPVSGLIYRNMNIWVGKTGYATEGNVKDPVIGFRVSKKWIENNDIDPATIALNRYNEENWEMLDTKQNDPDDNYLYFEASTQGFSPFAITAQEPLTKNTDDIEITVTDMSDSAIKDTDTDTDPRQNENDGARKIPAISGMITMMILAITCVFIRKQQN</sequence>
<dbReference type="Gene3D" id="2.60.40.10">
    <property type="entry name" value="Immunoglobulins"/>
    <property type="match status" value="1"/>
</dbReference>
<feature type="active site" description="Charge relay system" evidence="4">
    <location>
        <position position="253"/>
    </location>
</feature>
<dbReference type="InterPro" id="IPR008979">
    <property type="entry name" value="Galactose-bd-like_sf"/>
</dbReference>
<gene>
    <name evidence="8" type="ORF">RE476_06585</name>
</gene>
<evidence type="ECO:0000313" key="8">
    <source>
        <dbReference type="EMBL" id="WMW21084.1"/>
    </source>
</evidence>
<evidence type="ECO:0000256" key="6">
    <source>
        <dbReference type="SAM" id="Phobius"/>
    </source>
</evidence>
<evidence type="ECO:0000259" key="7">
    <source>
        <dbReference type="Pfam" id="PF00082"/>
    </source>
</evidence>
<dbReference type="InterPro" id="IPR036116">
    <property type="entry name" value="FN3_sf"/>
</dbReference>
<dbReference type="InterPro" id="IPR036852">
    <property type="entry name" value="Peptidase_S8/S53_dom_sf"/>
</dbReference>
<keyword evidence="9" id="KW-1185">Reference proteome</keyword>
<dbReference type="PANTHER" id="PTHR43399:SF5">
    <property type="entry name" value="PEPTIDASE S8 FAMILY WITH PROTEASE-ASSOCIATED DOMAIN"/>
    <property type="match status" value="1"/>
</dbReference>
<feature type="region of interest" description="Disordered" evidence="5">
    <location>
        <begin position="1399"/>
        <end position="1423"/>
    </location>
</feature>
<feature type="transmembrane region" description="Helical" evidence="6">
    <location>
        <begin position="1424"/>
        <end position="1443"/>
    </location>
</feature>
<keyword evidence="6" id="KW-0472">Membrane</keyword>
<dbReference type="GeneID" id="84229792"/>
<dbReference type="Proteomes" id="UP001183006">
    <property type="component" value="Chromosome"/>
</dbReference>
<dbReference type="Pfam" id="PF00082">
    <property type="entry name" value="Peptidase_S8"/>
    <property type="match status" value="1"/>
</dbReference>
<dbReference type="Gene3D" id="2.60.120.380">
    <property type="match status" value="1"/>
</dbReference>
<evidence type="ECO:0000313" key="9">
    <source>
        <dbReference type="Proteomes" id="UP001183006"/>
    </source>
</evidence>
<keyword evidence="3 4" id="KW-0720">Serine protease</keyword>
<reference evidence="8" key="1">
    <citation type="submission" date="2023-08" db="EMBL/GenBank/DDBJ databases">
        <title>Methanolobus mangrovi sp. nov. and Methanolobus sediminis sp. nov, two novel methylotrophic methanogens isolated from mangrove sediments in China.</title>
        <authorList>
            <person name="Zhou J."/>
        </authorList>
    </citation>
    <scope>NUCLEOTIDE SEQUENCE</scope>
    <source>
        <strain evidence="8">FTZ2</strain>
    </source>
</reference>
<dbReference type="KEGG" id="mmav:RE476_06585"/>
<evidence type="ECO:0000256" key="3">
    <source>
        <dbReference type="ARBA" id="ARBA00022825"/>
    </source>
</evidence>
<dbReference type="PANTHER" id="PTHR43399">
    <property type="entry name" value="SUBTILISIN-RELATED"/>
    <property type="match status" value="1"/>
</dbReference>
<feature type="active site" description="Charge relay system" evidence="4">
    <location>
        <position position="291"/>
    </location>
</feature>
<feature type="active site" description="Charge relay system" evidence="4">
    <location>
        <position position="517"/>
    </location>
</feature>
<organism evidence="8 9">
    <name type="scientific">Methanolobus mangrovi</name>
    <dbReference type="NCBI Taxonomy" id="3072977"/>
    <lineage>
        <taxon>Archaea</taxon>
        <taxon>Methanobacteriati</taxon>
        <taxon>Methanobacteriota</taxon>
        <taxon>Stenosarchaea group</taxon>
        <taxon>Methanomicrobia</taxon>
        <taxon>Methanosarcinales</taxon>
        <taxon>Methanosarcinaceae</taxon>
        <taxon>Methanolobus</taxon>
    </lineage>
</organism>